<dbReference type="EMBL" id="JABXXO010000014">
    <property type="protein sequence ID" value="KAF7761090.1"/>
    <property type="molecule type" value="Genomic_DNA"/>
</dbReference>
<evidence type="ECO:0000256" key="4">
    <source>
        <dbReference type="ARBA" id="ARBA00022694"/>
    </source>
</evidence>
<organism evidence="8 9">
    <name type="scientific">Agaricus bisporus var. burnettii</name>
    <dbReference type="NCBI Taxonomy" id="192524"/>
    <lineage>
        <taxon>Eukaryota</taxon>
        <taxon>Fungi</taxon>
        <taxon>Dikarya</taxon>
        <taxon>Basidiomycota</taxon>
        <taxon>Agaricomycotina</taxon>
        <taxon>Agaricomycetes</taxon>
        <taxon>Agaricomycetidae</taxon>
        <taxon>Agaricales</taxon>
        <taxon>Agaricineae</taxon>
        <taxon>Agaricaceae</taxon>
        <taxon>Agaricus</taxon>
    </lineage>
</organism>
<evidence type="ECO:0000256" key="5">
    <source>
        <dbReference type="ARBA" id="ARBA00022827"/>
    </source>
</evidence>
<dbReference type="GO" id="GO:0002098">
    <property type="term" value="P:tRNA wobble uridine modification"/>
    <property type="evidence" value="ECO:0007669"/>
    <property type="project" value="InterPro"/>
</dbReference>
<dbReference type="InterPro" id="IPR002218">
    <property type="entry name" value="MnmG-rel"/>
</dbReference>
<evidence type="ECO:0000259" key="7">
    <source>
        <dbReference type="SMART" id="SM01228"/>
    </source>
</evidence>
<dbReference type="InterPro" id="IPR049312">
    <property type="entry name" value="GIDA_C_N"/>
</dbReference>
<dbReference type="PANTHER" id="PTHR11806">
    <property type="entry name" value="GLUCOSE INHIBITED DIVISION PROTEIN A"/>
    <property type="match status" value="1"/>
</dbReference>
<dbReference type="Pfam" id="PF01134">
    <property type="entry name" value="GIDA"/>
    <property type="match status" value="1"/>
</dbReference>
<sequence>MLTRICTRRLSSRPYSTVGNLSYDVCVIGGGHAGCEAAAGAARTGARTLLLTQKLDNIGELSCNPSIGGVGKGTLVREVDALDGIMGRVSDKAGIQFQMLNHSKGAAVWGPRAQIDRTLYKRHMQGMLDNYPGLDIKAGSVFDLVLDQSMAEAGRWAKVTGVKLETGEVINCSQVVICTGTFLGGEIHIGMKRFPAGRIGEAPSVGLSASLKSAGFKLGRLQTGTPARLDGKTIDFSNMLRQDGDSIPSPFSFLNREVDNAGNQIACYQTATTPETHKMVKKNLHLSCHIQETRKGKYCPSIESKVLRFGHKDHHTIWLEPEGYNSDVIYPNGISCSMPEELQEPMMRTIPGLENVKMVRPAYGVEYDHVDARELGPTLETKRIQGLFLAGQINGTTGYEEAAAQGIVAGINAGLRALHKPPLIITRADGYTGVMIDDLIVKGAEEPYRMFTSRSEYRMSIRSDNADLRLTEQGRTAGIVSDERWTAFQRTRSEIEEAVMLLKAVALSPQKWISHGFNVQKDGVVRSAYEMLRYPQVTSAKLIPVVEELGKIDPRILLRVDIDGRYSAHLTRQDADLRVFMEDESLLLDPQMDYSEVACLSSEVKERLFAVRPTTIGAAKRMEGMTPTSIVYLLRHAKRTWNPKRMAASARAMLEPRILGRQWKRNSTKLFRVYYHTLRSIPSGPSLHLNMSLPLEVNGNVGKLKIVGIDYVCRIVFFLLIRADQTRNNWALTISHHLQLSDKHYTRGVVSAQHEWRA</sequence>
<dbReference type="FunFam" id="3.50.50.60:FF:000002">
    <property type="entry name" value="tRNA uridine 5-carboxymethylaminomethyl modification enzyme MnmG"/>
    <property type="match status" value="1"/>
</dbReference>
<dbReference type="FunFam" id="3.50.50.60:FF:000145">
    <property type="entry name" value="tRNA uridine 5-carboxymethylaminomethyl modification enzyme"/>
    <property type="match status" value="1"/>
</dbReference>
<evidence type="ECO:0000256" key="2">
    <source>
        <dbReference type="ARBA" id="ARBA00007653"/>
    </source>
</evidence>
<evidence type="ECO:0000313" key="9">
    <source>
        <dbReference type="Proteomes" id="UP000629468"/>
    </source>
</evidence>
<evidence type="ECO:0000256" key="6">
    <source>
        <dbReference type="ARBA" id="ARBA00054993"/>
    </source>
</evidence>
<dbReference type="InterPro" id="IPR044920">
    <property type="entry name" value="MnmG_C_subdom_sf"/>
</dbReference>
<dbReference type="PROSITE" id="PS01281">
    <property type="entry name" value="GIDA_2"/>
    <property type="match status" value="1"/>
</dbReference>
<dbReference type="GO" id="GO:0005737">
    <property type="term" value="C:cytoplasm"/>
    <property type="evidence" value="ECO:0007669"/>
    <property type="project" value="UniProtKB-ARBA"/>
</dbReference>
<evidence type="ECO:0000313" key="8">
    <source>
        <dbReference type="EMBL" id="KAF7761090.1"/>
    </source>
</evidence>
<dbReference type="Pfam" id="PF21680">
    <property type="entry name" value="GIDA_C_1st"/>
    <property type="match status" value="1"/>
</dbReference>
<dbReference type="Gene3D" id="1.10.150.570">
    <property type="entry name" value="GidA associated domain, C-terminal subdomain"/>
    <property type="match status" value="1"/>
</dbReference>
<keyword evidence="4" id="KW-0819">tRNA processing</keyword>
<name>A0A8H7C308_AGABI</name>
<dbReference type="NCBIfam" id="TIGR00136">
    <property type="entry name" value="mnmG_gidA"/>
    <property type="match status" value="1"/>
</dbReference>
<proteinExistence type="inferred from homology"/>
<dbReference type="Gene3D" id="3.50.50.60">
    <property type="entry name" value="FAD/NAD(P)-binding domain"/>
    <property type="match status" value="2"/>
</dbReference>
<comment type="cofactor">
    <cofactor evidence="1">
        <name>FAD</name>
        <dbReference type="ChEBI" id="CHEBI:57692"/>
    </cofactor>
</comment>
<dbReference type="SUPFAM" id="SSF51905">
    <property type="entry name" value="FAD/NAD(P)-binding domain"/>
    <property type="match status" value="1"/>
</dbReference>
<dbReference type="InterPro" id="IPR036188">
    <property type="entry name" value="FAD/NAD-bd_sf"/>
</dbReference>
<dbReference type="GO" id="GO:0050660">
    <property type="term" value="F:flavin adenine dinucleotide binding"/>
    <property type="evidence" value="ECO:0007669"/>
    <property type="project" value="InterPro"/>
</dbReference>
<dbReference type="Pfam" id="PF13932">
    <property type="entry name" value="SAM_GIDA_C"/>
    <property type="match status" value="1"/>
</dbReference>
<gene>
    <name evidence="8" type="ORF">Agabi119p4_10499</name>
</gene>
<evidence type="ECO:0000256" key="3">
    <source>
        <dbReference type="ARBA" id="ARBA00022630"/>
    </source>
</evidence>
<dbReference type="GO" id="GO:0030488">
    <property type="term" value="P:tRNA methylation"/>
    <property type="evidence" value="ECO:0007669"/>
    <property type="project" value="TreeGrafter"/>
</dbReference>
<dbReference type="InterPro" id="IPR026904">
    <property type="entry name" value="MnmG_C"/>
</dbReference>
<dbReference type="AlphaFoldDB" id="A0A8H7C308"/>
<accession>A0A8H7C308</accession>
<dbReference type="InterPro" id="IPR004416">
    <property type="entry name" value="MnmG"/>
</dbReference>
<comment type="function">
    <text evidence="6">Component of the MSS1-MTO1 complex that catalyzes the 5-carboxymethylaminomethyluridine (cmnm(5)U) modification at the 34th wobble position (U34) of mitochondrial tRNAs.</text>
</comment>
<comment type="caution">
    <text evidence="8">The sequence shown here is derived from an EMBL/GenBank/DDBJ whole genome shotgun (WGS) entry which is preliminary data.</text>
</comment>
<dbReference type="Proteomes" id="UP000629468">
    <property type="component" value="Unassembled WGS sequence"/>
</dbReference>
<evidence type="ECO:0000256" key="1">
    <source>
        <dbReference type="ARBA" id="ARBA00001974"/>
    </source>
</evidence>
<keyword evidence="5" id="KW-0274">FAD</keyword>
<dbReference type="PANTHER" id="PTHR11806:SF0">
    <property type="entry name" value="PROTEIN MTO1 HOMOLOG, MITOCHONDRIAL"/>
    <property type="match status" value="1"/>
</dbReference>
<dbReference type="HAMAP" id="MF_00129">
    <property type="entry name" value="MnmG_GidA"/>
    <property type="match status" value="1"/>
</dbReference>
<comment type="similarity">
    <text evidence="2">Belongs to the MnmG family.</text>
</comment>
<dbReference type="InterPro" id="IPR047001">
    <property type="entry name" value="MnmG_C_subdom"/>
</dbReference>
<dbReference type="SMART" id="SM01228">
    <property type="entry name" value="GIDA_assoc_3"/>
    <property type="match status" value="1"/>
</dbReference>
<feature type="domain" description="tRNA uridine 5-carboxymethylaminomethyl modification enzyme C-terminal subdomain" evidence="7">
    <location>
        <begin position="564"/>
        <end position="635"/>
    </location>
</feature>
<dbReference type="InterPro" id="IPR020595">
    <property type="entry name" value="MnmG-rel_CS"/>
</dbReference>
<reference evidence="8 9" key="1">
    <citation type="journal article" name="Sci. Rep.">
        <title>Telomere-to-telomere assembled and centromere annotated genomes of the two main subspecies of the button mushroom Agaricus bisporus reveal especially polymorphic chromosome ends.</title>
        <authorList>
            <person name="Sonnenberg A.S.M."/>
            <person name="Sedaghat-Telgerd N."/>
            <person name="Lavrijssen B."/>
            <person name="Ohm R.A."/>
            <person name="Hendrickx P.M."/>
            <person name="Scholtmeijer K."/>
            <person name="Baars J.J.P."/>
            <person name="van Peer A."/>
        </authorList>
    </citation>
    <scope>NUCLEOTIDE SEQUENCE [LARGE SCALE GENOMIC DNA]</scope>
    <source>
        <strain evidence="8 9">H119_p4</strain>
    </source>
</reference>
<dbReference type="InterPro" id="IPR040131">
    <property type="entry name" value="MnmG_N"/>
</dbReference>
<protein>
    <recommendedName>
        <fullName evidence="7">tRNA uridine 5-carboxymethylaminomethyl modification enzyme C-terminal subdomain domain-containing protein</fullName>
    </recommendedName>
</protein>
<keyword evidence="3" id="KW-0285">Flavoprotein</keyword>